<keyword evidence="3" id="KW-0472">Membrane</keyword>
<keyword evidence="6" id="KW-1185">Reference proteome</keyword>
<evidence type="ECO:0000256" key="3">
    <source>
        <dbReference type="ARBA" id="ARBA00022989"/>
    </source>
</evidence>
<dbReference type="InParanoid" id="A0A1Z5JX64"/>
<comment type="caution">
    <text evidence="5">The sequence shown here is derived from an EMBL/GenBank/DDBJ whole genome shotgun (WGS) entry which is preliminary data.</text>
</comment>
<dbReference type="AlphaFoldDB" id="A0A1Z5JX64"/>
<feature type="compositionally biased region" description="Low complexity" evidence="4">
    <location>
        <begin position="428"/>
        <end position="445"/>
    </location>
</feature>
<dbReference type="GO" id="GO:0016757">
    <property type="term" value="F:glycosyltransferase activity"/>
    <property type="evidence" value="ECO:0007669"/>
    <property type="project" value="TreeGrafter"/>
</dbReference>
<feature type="region of interest" description="Disordered" evidence="4">
    <location>
        <begin position="428"/>
        <end position="451"/>
    </location>
</feature>
<dbReference type="OrthoDB" id="48355at2759"/>
<dbReference type="GO" id="GO:0016020">
    <property type="term" value="C:membrane"/>
    <property type="evidence" value="ECO:0007669"/>
    <property type="project" value="UniProtKB-SubCell"/>
</dbReference>
<comment type="subcellular location">
    <subcellularLocation>
        <location evidence="1">Membrane</location>
        <topology evidence="1">Single-pass membrane protein</topology>
    </subcellularLocation>
</comment>
<dbReference type="EMBL" id="BDSP01000131">
    <property type="protein sequence ID" value="GAX18637.1"/>
    <property type="molecule type" value="Genomic_DNA"/>
</dbReference>
<evidence type="ECO:0008006" key="7">
    <source>
        <dbReference type="Google" id="ProtNLM"/>
    </source>
</evidence>
<name>A0A1Z5JX64_FISSO</name>
<organism evidence="5 6">
    <name type="scientific">Fistulifera solaris</name>
    <name type="common">Oleaginous diatom</name>
    <dbReference type="NCBI Taxonomy" id="1519565"/>
    <lineage>
        <taxon>Eukaryota</taxon>
        <taxon>Sar</taxon>
        <taxon>Stramenopiles</taxon>
        <taxon>Ochrophyta</taxon>
        <taxon>Bacillariophyta</taxon>
        <taxon>Bacillariophyceae</taxon>
        <taxon>Bacillariophycidae</taxon>
        <taxon>Naviculales</taxon>
        <taxon>Naviculaceae</taxon>
        <taxon>Fistulifera</taxon>
    </lineage>
</organism>
<evidence type="ECO:0000313" key="6">
    <source>
        <dbReference type="Proteomes" id="UP000198406"/>
    </source>
</evidence>
<dbReference type="Proteomes" id="UP000198406">
    <property type="component" value="Unassembled WGS sequence"/>
</dbReference>
<evidence type="ECO:0000256" key="2">
    <source>
        <dbReference type="ARBA" id="ARBA00022692"/>
    </source>
</evidence>
<sequence length="818" mass="94147">MGLKIWRRCFALASIVLVLPMVLHSIRMVVDRESDLLLQALDRRAAAPYHHPKIALPESMPESAVCLMIMDDNHFLVEWVAYHYHVWNLRSLVVLNDEKSVNSPREVLDRWKGLIDIVYWEDKDFGFVPGEIYTLNHGPLARTGLKLRVYQERQALFYGKCVRYLYEHAPASEWAMLIDTDEFVALPETKANTADEVNPLFYEPGGLARHFETLAKTKESESVCIKLHRREYGSIESSPTDVQRRVPPGWNGTDFFTTRWRYVSSHKRRRLAGKSIVLLNHTKWSIDEYPTVTHTLGHEYKEGCLVQNDFRVYQYTGSKEQFLSKTQDTRSSTYRVQQFELRKGNETDSTVVDHSRDWLSGFVALMGPDQAKRLLKDAGSTTVWHDVNEEPKNILEWMFGLHPILTWGHVDAHQPEIATTEAIEETFPQATSPAEQTEETTTTTTPSPPMKTEVTPDPYEMELSQEHPKHAVFYNVFVSPTEQDITIPGGIVLEQLQQIGESYAASAGGLHVYYNTVGNSILLEGSVADSIKAKCNELGLTCVHLAHYREGFEELTLQKVHEFCTAYPDRQVIYLHNKGSYTQEIKRDRWRRHMTRAVTDKLCLDHMDECTTCGLLFQPIFTFFFPGNFFISQCSYVSRLIAPNEFEAKSDVMLTSRPKELMGVIYPETKVTRGEKRWAMEHWIGSHPSMIPCHVSTHPSILQWMKSDTGLSFQFMNSAKLPLISRWLKNDVGKMKSILNDPASRRRENGLLGGLLWKWHSFYQDIPPADSWIWNYFPDGKEWRQLVETHPNVSEALQVAWQEVPPSQQWLKMVKTSG</sequence>
<dbReference type="PANTHER" id="PTHR21461">
    <property type="entry name" value="GLYCOSYLTRANSFERASE FAMILY 92 PROTEIN"/>
    <property type="match status" value="1"/>
</dbReference>
<evidence type="ECO:0000256" key="4">
    <source>
        <dbReference type="SAM" id="MobiDB-lite"/>
    </source>
</evidence>
<dbReference type="PANTHER" id="PTHR21461:SF69">
    <property type="entry name" value="GLYCOSYLTRANSFERASE FAMILY 92 PROTEIN"/>
    <property type="match status" value="1"/>
</dbReference>
<gene>
    <name evidence="5" type="ORF">FisN_10Hh153</name>
</gene>
<keyword evidence="3" id="KW-1133">Transmembrane helix</keyword>
<protein>
    <recommendedName>
        <fullName evidence="7">Glycosyltransferase family 92 protein</fullName>
    </recommendedName>
</protein>
<dbReference type="GO" id="GO:0005737">
    <property type="term" value="C:cytoplasm"/>
    <property type="evidence" value="ECO:0007669"/>
    <property type="project" value="TreeGrafter"/>
</dbReference>
<accession>A0A1Z5JX64</accession>
<evidence type="ECO:0000313" key="5">
    <source>
        <dbReference type="EMBL" id="GAX18637.1"/>
    </source>
</evidence>
<proteinExistence type="predicted"/>
<keyword evidence="2" id="KW-0812">Transmembrane</keyword>
<evidence type="ECO:0000256" key="1">
    <source>
        <dbReference type="ARBA" id="ARBA00004167"/>
    </source>
</evidence>
<reference evidence="5 6" key="1">
    <citation type="journal article" date="2015" name="Plant Cell">
        <title>Oil accumulation by the oleaginous diatom Fistulifera solaris as revealed by the genome and transcriptome.</title>
        <authorList>
            <person name="Tanaka T."/>
            <person name="Maeda Y."/>
            <person name="Veluchamy A."/>
            <person name="Tanaka M."/>
            <person name="Abida H."/>
            <person name="Marechal E."/>
            <person name="Bowler C."/>
            <person name="Muto M."/>
            <person name="Sunaga Y."/>
            <person name="Tanaka M."/>
            <person name="Yoshino T."/>
            <person name="Taniguchi T."/>
            <person name="Fukuda Y."/>
            <person name="Nemoto M."/>
            <person name="Matsumoto M."/>
            <person name="Wong P.S."/>
            <person name="Aburatani S."/>
            <person name="Fujibuchi W."/>
        </authorList>
    </citation>
    <scope>NUCLEOTIDE SEQUENCE [LARGE SCALE GENOMIC DNA]</scope>
    <source>
        <strain evidence="5 6">JPCC DA0580</strain>
    </source>
</reference>